<dbReference type="GO" id="GO:0046872">
    <property type="term" value="F:metal ion binding"/>
    <property type="evidence" value="ECO:0007669"/>
    <property type="project" value="InterPro"/>
</dbReference>
<evidence type="ECO:0000313" key="6">
    <source>
        <dbReference type="EMBL" id="KAA9160713.1"/>
    </source>
</evidence>
<dbReference type="Proteomes" id="UP000319769">
    <property type="component" value="Unassembled WGS sequence"/>
</dbReference>
<dbReference type="PANTHER" id="PTHR11496">
    <property type="entry name" value="ALCOHOL DEHYDROGENASE"/>
    <property type="match status" value="1"/>
</dbReference>
<dbReference type="Gene3D" id="1.20.1090.10">
    <property type="entry name" value="Dehydroquinate synthase-like - alpha domain"/>
    <property type="match status" value="1"/>
</dbReference>
<name>A0A5N0V6C3_9PSEU</name>
<dbReference type="Pfam" id="PF00465">
    <property type="entry name" value="Fe-ADH"/>
    <property type="match status" value="1"/>
</dbReference>
<dbReference type="InterPro" id="IPR039697">
    <property type="entry name" value="Alcohol_dehydrogenase_Fe"/>
</dbReference>
<dbReference type="EMBL" id="VMNW02000020">
    <property type="protein sequence ID" value="KAA9160713.1"/>
    <property type="molecule type" value="Genomic_DNA"/>
</dbReference>
<gene>
    <name evidence="6" type="ORF">FPZ12_016320</name>
</gene>
<comment type="similarity">
    <text evidence="1">Belongs to the iron-containing alcohol dehydrogenase family.</text>
</comment>
<evidence type="ECO:0000256" key="3">
    <source>
        <dbReference type="ARBA" id="ARBA00023027"/>
    </source>
</evidence>
<protein>
    <submittedName>
        <fullName evidence="6">Maleylacetate reductase</fullName>
    </submittedName>
</protein>
<reference evidence="6" key="1">
    <citation type="submission" date="2019-09" db="EMBL/GenBank/DDBJ databases">
        <authorList>
            <person name="Teo W.F.A."/>
            <person name="Duangmal K."/>
        </authorList>
    </citation>
    <scope>NUCLEOTIDE SEQUENCE [LARGE SCALE GENOMIC DNA]</scope>
    <source>
        <strain evidence="6">K81G1</strain>
    </source>
</reference>
<feature type="domain" description="Alcohol dehydrogenase iron-type/glycerol dehydrogenase GldA" evidence="4">
    <location>
        <begin position="12"/>
        <end position="153"/>
    </location>
</feature>
<dbReference type="SUPFAM" id="SSF56796">
    <property type="entry name" value="Dehydroquinate synthase-like"/>
    <property type="match status" value="1"/>
</dbReference>
<dbReference type="AlphaFoldDB" id="A0A5N0V6C3"/>
<comment type="caution">
    <text evidence="6">The sequence shown here is derived from an EMBL/GenBank/DDBJ whole genome shotgun (WGS) entry which is preliminary data.</text>
</comment>
<evidence type="ECO:0000256" key="2">
    <source>
        <dbReference type="ARBA" id="ARBA00023002"/>
    </source>
</evidence>
<dbReference type="InterPro" id="IPR034786">
    <property type="entry name" value="MAR"/>
</dbReference>
<dbReference type="GO" id="GO:0004022">
    <property type="term" value="F:alcohol dehydrogenase (NAD+) activity"/>
    <property type="evidence" value="ECO:0007669"/>
    <property type="project" value="TreeGrafter"/>
</dbReference>
<keyword evidence="2" id="KW-0560">Oxidoreductase</keyword>
<dbReference type="GO" id="GO:0018506">
    <property type="term" value="F:maleylacetate reductase activity"/>
    <property type="evidence" value="ECO:0007669"/>
    <property type="project" value="InterPro"/>
</dbReference>
<dbReference type="RefSeq" id="WP_144748065.1">
    <property type="nucleotide sequence ID" value="NZ_VMNW02000020.1"/>
</dbReference>
<organism evidence="6 7">
    <name type="scientific">Amycolatopsis acidicola</name>
    <dbReference type="NCBI Taxonomy" id="2596893"/>
    <lineage>
        <taxon>Bacteria</taxon>
        <taxon>Bacillati</taxon>
        <taxon>Actinomycetota</taxon>
        <taxon>Actinomycetes</taxon>
        <taxon>Pseudonocardiales</taxon>
        <taxon>Pseudonocardiaceae</taxon>
        <taxon>Amycolatopsis</taxon>
    </lineage>
</organism>
<dbReference type="InterPro" id="IPR056798">
    <property type="entry name" value="ADH_Fe_C"/>
</dbReference>
<dbReference type="Pfam" id="PF25137">
    <property type="entry name" value="ADH_Fe_C"/>
    <property type="match status" value="1"/>
</dbReference>
<dbReference type="InterPro" id="IPR001670">
    <property type="entry name" value="ADH_Fe/GldA"/>
</dbReference>
<evidence type="ECO:0000256" key="1">
    <source>
        <dbReference type="ARBA" id="ARBA00007358"/>
    </source>
</evidence>
<dbReference type="OrthoDB" id="3812122at2"/>
<keyword evidence="7" id="KW-1185">Reference proteome</keyword>
<sequence length="352" mass="36591">MVPAEFDHQPFPVRVVFGEGRAHEIGAEAERLGLKRILLLCTPGQEALARSVAAPLGDRIAAVFPGARMHVPVESVVAAETLLSGVDGLLAVGGGSTTGLAKGLALRNQLPILAVPTTYAGSEMTPVWGLTDQGVKRTGRDPAVVARCVLYDPLLSHELPVAVSVSSGLNAVAHAAEALYARDASPVVSLMAEEGARAMLAALPRLHATPGDRNARASALYAAWLCGSVLGVTTMSLHHKLCHVLGGMLDLPHAATHTVVLPHVLAFNLPAAPEATAALARATGDSAPARAIASLARRLGAPTSLAELGMREEDIPLVVHEVLARPYVNPRPVTESAVLDVVRSAWTGSVRP</sequence>
<dbReference type="CDD" id="cd08177">
    <property type="entry name" value="MAR"/>
    <property type="match status" value="1"/>
</dbReference>
<accession>A0A5N0V6C3</accession>
<dbReference type="Gene3D" id="3.40.50.1970">
    <property type="match status" value="1"/>
</dbReference>
<evidence type="ECO:0000259" key="4">
    <source>
        <dbReference type="Pfam" id="PF00465"/>
    </source>
</evidence>
<keyword evidence="3" id="KW-0520">NAD</keyword>
<evidence type="ECO:0000313" key="7">
    <source>
        <dbReference type="Proteomes" id="UP000319769"/>
    </source>
</evidence>
<feature type="domain" description="Fe-containing alcohol dehydrogenase-like C-terminal" evidence="5">
    <location>
        <begin position="165"/>
        <end position="346"/>
    </location>
</feature>
<proteinExistence type="inferred from homology"/>
<dbReference type="PANTHER" id="PTHR11496:SF102">
    <property type="entry name" value="ALCOHOL DEHYDROGENASE 4"/>
    <property type="match status" value="1"/>
</dbReference>
<evidence type="ECO:0000259" key="5">
    <source>
        <dbReference type="Pfam" id="PF25137"/>
    </source>
</evidence>